<dbReference type="Proteomes" id="UP000624709">
    <property type="component" value="Unassembled WGS sequence"/>
</dbReference>
<name>A0ABQ4BFG3_9ACTN</name>
<protein>
    <recommendedName>
        <fullName evidence="1">Winged helix DNA-binding domain-containing protein</fullName>
    </recommendedName>
</protein>
<dbReference type="RefSeq" id="WP_203827576.1">
    <property type="nucleotide sequence ID" value="NZ_BAAATY010000019.1"/>
</dbReference>
<dbReference type="PANTHER" id="PTHR37318">
    <property type="entry name" value="BSL7504 PROTEIN"/>
    <property type="match status" value="1"/>
</dbReference>
<dbReference type="Gene3D" id="1.10.10.10">
    <property type="entry name" value="Winged helix-like DNA-binding domain superfamily/Winged helix DNA-binding domain"/>
    <property type="match status" value="1"/>
</dbReference>
<dbReference type="InterPro" id="IPR036388">
    <property type="entry name" value="WH-like_DNA-bd_sf"/>
</dbReference>
<proteinExistence type="predicted"/>
<dbReference type="InterPro" id="IPR027395">
    <property type="entry name" value="WH_DNA-bd_dom"/>
</dbReference>
<keyword evidence="3" id="KW-1185">Reference proteome</keyword>
<dbReference type="Pfam" id="PF13601">
    <property type="entry name" value="HTH_34"/>
    <property type="match status" value="1"/>
</dbReference>
<evidence type="ECO:0000313" key="3">
    <source>
        <dbReference type="Proteomes" id="UP000624709"/>
    </source>
</evidence>
<accession>A0ABQ4BFG3</accession>
<gene>
    <name evidence="2" type="ORF">Apa02nite_055320</name>
</gene>
<dbReference type="PANTHER" id="PTHR37318:SF1">
    <property type="entry name" value="BSL7504 PROTEIN"/>
    <property type="match status" value="1"/>
</dbReference>
<comment type="caution">
    <text evidence="2">The sequence shown here is derived from an EMBL/GenBank/DDBJ whole genome shotgun (WGS) entry which is preliminary data.</text>
</comment>
<dbReference type="InterPro" id="IPR036390">
    <property type="entry name" value="WH_DNA-bd_sf"/>
</dbReference>
<evidence type="ECO:0000259" key="1">
    <source>
        <dbReference type="Pfam" id="PF13601"/>
    </source>
</evidence>
<sequence>MSFGAGFNEMIHAPYRLRICAMLSVSEAVEFGTLRDALEVSDSVLSKHLAPLTAANYITTRRVVGVPRRGRMWVSLTVDGRRAFQAHVQALQSMVTDAGMATDE</sequence>
<dbReference type="SUPFAM" id="SSF46785">
    <property type="entry name" value="Winged helix' DNA-binding domain"/>
    <property type="match status" value="1"/>
</dbReference>
<evidence type="ECO:0000313" key="2">
    <source>
        <dbReference type="EMBL" id="GIE69424.1"/>
    </source>
</evidence>
<feature type="domain" description="Winged helix DNA-binding" evidence="1">
    <location>
        <begin position="16"/>
        <end position="95"/>
    </location>
</feature>
<organism evidence="2 3">
    <name type="scientific">Actinoplanes palleronii</name>
    <dbReference type="NCBI Taxonomy" id="113570"/>
    <lineage>
        <taxon>Bacteria</taxon>
        <taxon>Bacillati</taxon>
        <taxon>Actinomycetota</taxon>
        <taxon>Actinomycetes</taxon>
        <taxon>Micromonosporales</taxon>
        <taxon>Micromonosporaceae</taxon>
        <taxon>Actinoplanes</taxon>
    </lineage>
</organism>
<reference evidence="2 3" key="1">
    <citation type="submission" date="2021-01" db="EMBL/GenBank/DDBJ databases">
        <title>Whole genome shotgun sequence of Actinoplanes palleronii NBRC 14916.</title>
        <authorList>
            <person name="Komaki H."/>
            <person name="Tamura T."/>
        </authorList>
    </citation>
    <scope>NUCLEOTIDE SEQUENCE [LARGE SCALE GENOMIC DNA]</scope>
    <source>
        <strain evidence="2 3">NBRC 14916</strain>
    </source>
</reference>
<dbReference type="EMBL" id="BOMS01000088">
    <property type="protein sequence ID" value="GIE69424.1"/>
    <property type="molecule type" value="Genomic_DNA"/>
</dbReference>